<gene>
    <name evidence="2" type="ORF">KO508_11165</name>
</gene>
<dbReference type="EMBL" id="JAHKPV010000019">
    <property type="protein sequence ID" value="MBU2874561.1"/>
    <property type="molecule type" value="Genomic_DNA"/>
</dbReference>
<accession>A0ABS6A954</accession>
<evidence type="ECO:0000313" key="3">
    <source>
        <dbReference type="Proteomes" id="UP000753376"/>
    </source>
</evidence>
<evidence type="ECO:0000313" key="2">
    <source>
        <dbReference type="EMBL" id="MBU2874561.1"/>
    </source>
</evidence>
<comment type="caution">
    <text evidence="2">The sequence shown here is derived from an EMBL/GenBank/DDBJ whole genome shotgun (WGS) entry which is preliminary data.</text>
</comment>
<feature type="coiled-coil region" evidence="1">
    <location>
        <begin position="78"/>
        <end position="105"/>
    </location>
</feature>
<proteinExistence type="predicted"/>
<organism evidence="2 3">
    <name type="scientific">Marinobacter salexigens</name>
    <dbReference type="NCBI Taxonomy" id="1925763"/>
    <lineage>
        <taxon>Bacteria</taxon>
        <taxon>Pseudomonadati</taxon>
        <taxon>Pseudomonadota</taxon>
        <taxon>Gammaproteobacteria</taxon>
        <taxon>Pseudomonadales</taxon>
        <taxon>Marinobacteraceae</taxon>
        <taxon>Marinobacter</taxon>
    </lineage>
</organism>
<keyword evidence="1" id="KW-0175">Coiled coil</keyword>
<evidence type="ECO:0000256" key="1">
    <source>
        <dbReference type="SAM" id="Coils"/>
    </source>
</evidence>
<reference evidence="2 3" key="1">
    <citation type="submission" date="2021-05" db="EMBL/GenBank/DDBJ databases">
        <title>Draft genomes of bacteria isolated from model marine particles.</title>
        <authorList>
            <person name="Datta M.S."/>
            <person name="Schwartzman J.A."/>
            <person name="Enke T.N."/>
            <person name="Saavedra J."/>
            <person name="Cermak N."/>
            <person name="Cordero O.X."/>
        </authorList>
    </citation>
    <scope>NUCLEOTIDE SEQUENCE [LARGE SCALE GENOMIC DNA]</scope>
    <source>
        <strain evidence="2 3">D2M19</strain>
    </source>
</reference>
<dbReference type="RefSeq" id="WP_216008396.1">
    <property type="nucleotide sequence ID" value="NZ_JAHKPV010000019.1"/>
</dbReference>
<protein>
    <submittedName>
        <fullName evidence="2">Uncharacterized protein</fullName>
    </submittedName>
</protein>
<dbReference type="Proteomes" id="UP000753376">
    <property type="component" value="Unassembled WGS sequence"/>
</dbReference>
<name>A0ABS6A954_9GAMM</name>
<sequence>MQHPLIEYRVAVEKHYHHLSTLSRELRRRTVKGQPYDAEAAGLAARLARSRCRPRRKLVEGTDLHGVLSDDDTSSKERIELHRALRELYDKLRELNRDLFRLKRLYLLDL</sequence>
<keyword evidence="3" id="KW-1185">Reference proteome</keyword>